<dbReference type="InterPro" id="IPR012947">
    <property type="entry name" value="tRNA_SAD"/>
</dbReference>
<reference evidence="11 12" key="1">
    <citation type="journal article" date="2016" name="Nat. Commun.">
        <title>Thousands of microbial genomes shed light on interconnected biogeochemical processes in an aquifer system.</title>
        <authorList>
            <person name="Anantharaman K."/>
            <person name="Brown C.T."/>
            <person name="Hug L.A."/>
            <person name="Sharon I."/>
            <person name="Castelle C.J."/>
            <person name="Probst A.J."/>
            <person name="Thomas B.C."/>
            <person name="Singh A."/>
            <person name="Wilkins M.J."/>
            <person name="Karaoz U."/>
            <person name="Brodie E.L."/>
            <person name="Williams K.H."/>
            <person name="Hubbard S.S."/>
            <person name="Banfield J.F."/>
        </authorList>
    </citation>
    <scope>NUCLEOTIDE SEQUENCE [LARGE SCALE GENOMIC DNA]</scope>
</reference>
<dbReference type="STRING" id="1802557.A3A20_01050"/>
<dbReference type="Pfam" id="PF07973">
    <property type="entry name" value="tRNA_SAD"/>
    <property type="match status" value="1"/>
</dbReference>
<dbReference type="Gene3D" id="3.30.930.10">
    <property type="entry name" value="Bira Bifunctional Protein, Domain 2"/>
    <property type="match status" value="1"/>
</dbReference>
<dbReference type="Pfam" id="PF01411">
    <property type="entry name" value="tRNA-synt_2c"/>
    <property type="match status" value="2"/>
</dbReference>
<dbReference type="AlphaFoldDB" id="A0A1F8DSL9"/>
<dbReference type="GO" id="GO:0005524">
    <property type="term" value="F:ATP binding"/>
    <property type="evidence" value="ECO:0007669"/>
    <property type="project" value="UniProtKB-KW"/>
</dbReference>
<evidence type="ECO:0000256" key="1">
    <source>
        <dbReference type="ARBA" id="ARBA00008226"/>
    </source>
</evidence>
<evidence type="ECO:0000313" key="11">
    <source>
        <dbReference type="EMBL" id="OGM90825.1"/>
    </source>
</evidence>
<dbReference type="PANTHER" id="PTHR11777:SF9">
    <property type="entry name" value="ALANINE--TRNA LIGASE, CYTOPLASMIC"/>
    <property type="match status" value="1"/>
</dbReference>
<dbReference type="InterPro" id="IPR002318">
    <property type="entry name" value="Ala-tRNA-lgiase_IIc"/>
</dbReference>
<evidence type="ECO:0000256" key="4">
    <source>
        <dbReference type="ARBA" id="ARBA00022598"/>
    </source>
</evidence>
<dbReference type="PRINTS" id="PR00980">
    <property type="entry name" value="TRNASYNTHALA"/>
</dbReference>
<keyword evidence="9" id="KW-0030">Aminoacyl-tRNA synthetase</keyword>
<evidence type="ECO:0000256" key="9">
    <source>
        <dbReference type="ARBA" id="ARBA00023146"/>
    </source>
</evidence>
<dbReference type="InterPro" id="IPR018165">
    <property type="entry name" value="Ala-tRNA-synth_IIc_core"/>
</dbReference>
<dbReference type="SUPFAM" id="SSF55186">
    <property type="entry name" value="ThrRS/AlaRS common domain"/>
    <property type="match status" value="1"/>
</dbReference>
<keyword evidence="8" id="KW-0648">Protein biosynthesis</keyword>
<evidence type="ECO:0000256" key="3">
    <source>
        <dbReference type="ARBA" id="ARBA00022555"/>
    </source>
</evidence>
<evidence type="ECO:0000256" key="6">
    <source>
        <dbReference type="ARBA" id="ARBA00022840"/>
    </source>
</evidence>
<comment type="similarity">
    <text evidence="1">Belongs to the class-II aminoacyl-tRNA synthetase family.</text>
</comment>
<dbReference type="GO" id="GO:0000049">
    <property type="term" value="F:tRNA binding"/>
    <property type="evidence" value="ECO:0007669"/>
    <property type="project" value="UniProtKB-KW"/>
</dbReference>
<proteinExistence type="inferred from homology"/>
<dbReference type="Proteomes" id="UP000178946">
    <property type="component" value="Unassembled WGS sequence"/>
</dbReference>
<keyword evidence="4" id="KW-0436">Ligase</keyword>
<dbReference type="Gene3D" id="3.30.980.10">
    <property type="entry name" value="Threonyl-trna Synthetase, Chain A, domain 2"/>
    <property type="match status" value="1"/>
</dbReference>
<dbReference type="GO" id="GO:0004813">
    <property type="term" value="F:alanine-tRNA ligase activity"/>
    <property type="evidence" value="ECO:0007669"/>
    <property type="project" value="UniProtKB-EC"/>
</dbReference>
<accession>A0A1F8DSL9</accession>
<keyword evidence="7" id="KW-0694">RNA-binding</keyword>
<evidence type="ECO:0000256" key="2">
    <source>
        <dbReference type="ARBA" id="ARBA00013168"/>
    </source>
</evidence>
<protein>
    <recommendedName>
        <fullName evidence="2">alanine--tRNA ligase</fullName>
        <ecNumber evidence="2">6.1.1.7</ecNumber>
    </recommendedName>
</protein>
<organism evidence="11 12">
    <name type="scientific">Candidatus Wolfebacteria bacterium RIFCSPLOWO2_01_FULL_45_19</name>
    <dbReference type="NCBI Taxonomy" id="1802557"/>
    <lineage>
        <taxon>Bacteria</taxon>
        <taxon>Candidatus Wolfeibacteriota</taxon>
    </lineage>
</organism>
<comment type="caution">
    <text evidence="11">The sequence shown here is derived from an EMBL/GenBank/DDBJ whole genome shotgun (WGS) entry which is preliminary data.</text>
</comment>
<evidence type="ECO:0000313" key="12">
    <source>
        <dbReference type="Proteomes" id="UP000178946"/>
    </source>
</evidence>
<keyword evidence="5" id="KW-0547">Nucleotide-binding</keyword>
<dbReference type="SMART" id="SM00863">
    <property type="entry name" value="tRNA_SAD"/>
    <property type="match status" value="1"/>
</dbReference>
<keyword evidence="6" id="KW-0067">ATP-binding</keyword>
<dbReference type="SUPFAM" id="SSF55681">
    <property type="entry name" value="Class II aaRS and biotin synthetases"/>
    <property type="match status" value="1"/>
</dbReference>
<dbReference type="CDD" id="cd00673">
    <property type="entry name" value="AlaRS_core"/>
    <property type="match status" value="1"/>
</dbReference>
<evidence type="ECO:0000259" key="10">
    <source>
        <dbReference type="PROSITE" id="PS50860"/>
    </source>
</evidence>
<dbReference type="GO" id="GO:0006419">
    <property type="term" value="P:alanyl-tRNA aminoacylation"/>
    <property type="evidence" value="ECO:0007669"/>
    <property type="project" value="InterPro"/>
</dbReference>
<dbReference type="InterPro" id="IPR050058">
    <property type="entry name" value="Ala-tRNA_ligase"/>
</dbReference>
<dbReference type="EC" id="6.1.1.7" evidence="2"/>
<name>A0A1F8DSL9_9BACT</name>
<dbReference type="PANTHER" id="PTHR11777">
    <property type="entry name" value="ALANYL-TRNA SYNTHETASE"/>
    <property type="match status" value="1"/>
</dbReference>
<feature type="domain" description="Alanyl-transfer RNA synthetases family profile" evidence="10">
    <location>
        <begin position="1"/>
        <end position="586"/>
    </location>
</feature>
<evidence type="ECO:0000256" key="8">
    <source>
        <dbReference type="ARBA" id="ARBA00022917"/>
    </source>
</evidence>
<keyword evidence="3" id="KW-0820">tRNA-binding</keyword>
<dbReference type="GO" id="GO:0002161">
    <property type="term" value="F:aminoacyl-tRNA deacylase activity"/>
    <property type="evidence" value="ECO:0007669"/>
    <property type="project" value="TreeGrafter"/>
</dbReference>
<gene>
    <name evidence="11" type="ORF">A3A20_01050</name>
</gene>
<dbReference type="GO" id="GO:0005737">
    <property type="term" value="C:cytoplasm"/>
    <property type="evidence" value="ECO:0007669"/>
    <property type="project" value="InterPro"/>
</dbReference>
<dbReference type="PROSITE" id="PS50860">
    <property type="entry name" value="AA_TRNA_LIGASE_II_ALA"/>
    <property type="match status" value="1"/>
</dbReference>
<dbReference type="FunFam" id="3.30.980.10:FF:000004">
    <property type="entry name" value="Alanine--tRNA ligase, cytoplasmic"/>
    <property type="match status" value="1"/>
</dbReference>
<dbReference type="InterPro" id="IPR018163">
    <property type="entry name" value="Thr/Ala-tRNA-synth_IIc_edit"/>
</dbReference>
<dbReference type="EMBL" id="MGIR01000007">
    <property type="protein sequence ID" value="OGM90825.1"/>
    <property type="molecule type" value="Genomic_DNA"/>
</dbReference>
<dbReference type="InterPro" id="IPR018164">
    <property type="entry name" value="Ala-tRNA-synth_IIc_N"/>
</dbReference>
<evidence type="ECO:0000256" key="5">
    <source>
        <dbReference type="ARBA" id="ARBA00022741"/>
    </source>
</evidence>
<dbReference type="Gene3D" id="3.30.54.20">
    <property type="match status" value="1"/>
</dbReference>
<evidence type="ECO:0000256" key="7">
    <source>
        <dbReference type="ARBA" id="ARBA00022884"/>
    </source>
</evidence>
<dbReference type="InterPro" id="IPR018162">
    <property type="entry name" value="Ala-tRNA-ligase_IIc_anticod-bd"/>
</dbReference>
<sequence length="586" mass="65989">MNANEIRKKFLDFFEKRGHKIVPSSSLIPDDPSVLLTTAGMQQFKKYYTGEVDPIKDFGTKNAASIQKSFRTSDIDEVGDESHLTFFEMLGNFSFGYKPGEASPKGGYFKKEAIEYGHDFITKEMGLKIDYVSVFEGDKEVPADIESEKIWKSLDKNIVVKKFSREDNFWGPTGSEGPCGPTTEIYVNGVEIWNMVFNEYYCSGGKLEKLKTPGVDTGMGLERLAMIAQNKKNIFETDLFADLGELPAIVDDKIKRIMLDHCRAVVFLVSDGVRPSNKDRGYILRRLIRRAVAHFHKSARGPLGMTGLDFADIENLLVKIIEKYGSFYKELNRDAVLSIFREENDKFRLAINNGTRELKKIGALDATIAFKLYETFGLTFEIIKDFGGEKAEMLRREDFDAELKKHQEKSRAGATAKFGGHGLLLDTGELKAKDEAELKKVTRLHTATHLLQAALRKVLGNEVRQAGSDITAERTRFDFTFSRKLTPEEIKKTEDIVNEVVHKDLPVGFVPMPIEEAKKTGALYFFKGKYPSEVKVYYVGHSLKDAFSKEFCGGPHVNHTLEIGGFKIIKEETVGAGVRRIRAAVL</sequence>
<dbReference type="InterPro" id="IPR045864">
    <property type="entry name" value="aa-tRNA-synth_II/BPL/LPL"/>
</dbReference>
<dbReference type="SUPFAM" id="SSF101353">
    <property type="entry name" value="Putative anticodon-binding domain of alanyl-tRNA synthetase (AlaRS)"/>
    <property type="match status" value="1"/>
</dbReference>